<feature type="compositionally biased region" description="Polar residues" evidence="1">
    <location>
        <begin position="94"/>
        <end position="110"/>
    </location>
</feature>
<feature type="compositionally biased region" description="Low complexity" evidence="1">
    <location>
        <begin position="897"/>
        <end position="916"/>
    </location>
</feature>
<feature type="compositionally biased region" description="Basic and acidic residues" evidence="1">
    <location>
        <begin position="481"/>
        <end position="500"/>
    </location>
</feature>
<feature type="compositionally biased region" description="Basic and acidic residues" evidence="1">
    <location>
        <begin position="844"/>
        <end position="854"/>
    </location>
</feature>
<dbReference type="Proteomes" id="UP000636960">
    <property type="component" value="Unassembled WGS sequence"/>
</dbReference>
<feature type="compositionally biased region" description="Pro residues" evidence="1">
    <location>
        <begin position="60"/>
        <end position="78"/>
    </location>
</feature>
<evidence type="ECO:0000313" key="4">
    <source>
        <dbReference type="Proteomes" id="UP000636960"/>
    </source>
</evidence>
<feature type="transmembrane region" description="Helical" evidence="2">
    <location>
        <begin position="1124"/>
        <end position="1149"/>
    </location>
</feature>
<keyword evidence="2" id="KW-0812">Transmembrane</keyword>
<dbReference type="EMBL" id="BOMV01000042">
    <property type="protein sequence ID" value="GIE96339.1"/>
    <property type="molecule type" value="Genomic_DNA"/>
</dbReference>
<protein>
    <submittedName>
        <fullName evidence="3">Uncharacterized protein</fullName>
    </submittedName>
</protein>
<gene>
    <name evidence="3" type="ORF">Ari01nite_38040</name>
</gene>
<dbReference type="AlphaFoldDB" id="A0A919MVE3"/>
<feature type="compositionally biased region" description="Low complexity" evidence="1">
    <location>
        <begin position="431"/>
        <end position="467"/>
    </location>
</feature>
<keyword evidence="4" id="KW-1185">Reference proteome</keyword>
<evidence type="ECO:0000313" key="3">
    <source>
        <dbReference type="EMBL" id="GIE96339.1"/>
    </source>
</evidence>
<feature type="compositionally biased region" description="Low complexity" evidence="1">
    <location>
        <begin position="373"/>
        <end position="406"/>
    </location>
</feature>
<name>A0A919MVE3_9ACTN</name>
<evidence type="ECO:0000256" key="1">
    <source>
        <dbReference type="SAM" id="MobiDB-lite"/>
    </source>
</evidence>
<reference evidence="3" key="1">
    <citation type="submission" date="2021-01" db="EMBL/GenBank/DDBJ databases">
        <title>Whole genome shotgun sequence of Actinoplanes rishiriensis NBRC 108556.</title>
        <authorList>
            <person name="Komaki H."/>
            <person name="Tamura T."/>
        </authorList>
    </citation>
    <scope>NUCLEOTIDE SEQUENCE</scope>
    <source>
        <strain evidence="3">NBRC 108556</strain>
    </source>
</reference>
<evidence type="ECO:0000256" key="2">
    <source>
        <dbReference type="SAM" id="Phobius"/>
    </source>
</evidence>
<comment type="caution">
    <text evidence="3">The sequence shown here is derived from an EMBL/GenBank/DDBJ whole genome shotgun (WGS) entry which is preliminary data.</text>
</comment>
<feature type="compositionally biased region" description="Polar residues" evidence="1">
    <location>
        <begin position="719"/>
        <end position="731"/>
    </location>
</feature>
<feature type="compositionally biased region" description="Polar residues" evidence="1">
    <location>
        <begin position="1083"/>
        <end position="1102"/>
    </location>
</feature>
<feature type="compositionally biased region" description="Low complexity" evidence="1">
    <location>
        <begin position="606"/>
        <end position="622"/>
    </location>
</feature>
<sequence>MAGESRPCKAGAAALMEEALMTSEGHYAGTQPAEATSGGPTSDGFPPDSDGQRVSGRASAPPPADGFPSSYAPPPPNTPNGGSPFVVPAVRTFGSGSDSAASQPAGTSYGSARVPQPDDQSAQLPQRQAASPYGSVSPGNPGSPYGSVAPAAGNNFASPFAPTAGAGDAPSPPFVPASGNAPEPPSSAWAPQTAPGAAEGADNPIPLPQRTPSTVDPATIGEFDGFAAGTPGRGSVGAQSGAQSGAQPDPGTGRPPGLSAFGDQRVRVPGATLTDLPDAAGRSDNGRSGDSGGFPARGPGDDRNADSGGFPLRTGGSATFPTRRGDSGGGFPLRGNGEPTGTGFAAAARPEIPGQPGDLPIRSQQPPYAAPTAGSPFSAFGPPPSEQQQSEPHPYARPDAAPAADPFGRRPDAAPPADPFGRRPDAESDPFGRPAAAASSFGAARPDDATFGAARPASPAAAYGTARPESPRSESALPESAHPDSTRPDSARPDSARPDESAFGATAMPASPAPVYGSARPGADQPTGTAYGSARPASPAAAPAEATYGTARPEPASPAPTYGTARPGDNAAFGSPQPTYGTARPRVDAEDAPQPASPTAYGSAKPATPFADGDPAAFDGAPKSPSSGTPYGNVSDADSPFAQRPASGSPFGAAPEPTSAPNPFSGPATFGDAADSAPSDSPFGQRPASGSPFGGAADPAPDSPFAQRPSFGAAPEPASSGNPFGSAQEPASGSPYGSAPEPAPDHPFGQRPPYGGAPESAPDSPFGQRPASGSPFGSPEQPSTGSPFGSAPGSAPDSPFGQRPAPASPFGGPAEPDSPFGSTPPRASSPSPFGDSPEPASPAGDEHALYRRPEAPGSESEFPQRVPGAALGSGGETRGGAVPQPRDPAEPGGAVGSARPVTASASVPSASRVAPVDPGELPPPAAAPQARVYGRPAEPAAEPSDDVDQQHEASPFDNRTDSDRRPFGDGPDAGRPAPTGFGSPAYPQNPNVPDVAPQSPARASARASASARVAPPAPDQQPGSAPPFPPFGSPPPPGTGMKPEHYGEMTTDIAGRGQDHQFPPPPEGEMRMGGLFPGPASRATVTPPSPDDTTNWPGTGDQNRFDNFKPEATPAKPETPNVKMFPILIAVVIGAVVLLGSAIGIVYLVSGDGDETFSVSTGECVKREGNAAVKSDCSDAASFEVVSIVDDKANCADPGQPYVINPTSDGKNQVLCLKPKA</sequence>
<accession>A0A919MVE3</accession>
<feature type="region of interest" description="Disordered" evidence="1">
    <location>
        <begin position="22"/>
        <end position="1119"/>
    </location>
</feature>
<organism evidence="3 4">
    <name type="scientific">Paractinoplanes rishiriensis</name>
    <dbReference type="NCBI Taxonomy" id="1050105"/>
    <lineage>
        <taxon>Bacteria</taxon>
        <taxon>Bacillati</taxon>
        <taxon>Actinomycetota</taxon>
        <taxon>Actinomycetes</taxon>
        <taxon>Micromonosporales</taxon>
        <taxon>Micromonosporaceae</taxon>
        <taxon>Paractinoplanes</taxon>
    </lineage>
</organism>
<keyword evidence="2" id="KW-1133">Transmembrane helix</keyword>
<feature type="compositionally biased region" description="Low complexity" evidence="1">
    <location>
        <begin position="530"/>
        <end position="552"/>
    </location>
</feature>
<keyword evidence="2" id="KW-0472">Membrane</keyword>
<feature type="compositionally biased region" description="Pro residues" evidence="1">
    <location>
        <begin position="1015"/>
        <end position="1038"/>
    </location>
</feature>
<proteinExistence type="predicted"/>
<feature type="compositionally biased region" description="Basic and acidic residues" evidence="1">
    <location>
        <begin position="958"/>
        <end position="967"/>
    </location>
</feature>
<feature type="compositionally biased region" description="Polar residues" evidence="1">
    <location>
        <begin position="118"/>
        <end position="129"/>
    </location>
</feature>
<feature type="compositionally biased region" description="Low complexity" evidence="1">
    <location>
        <begin position="236"/>
        <end position="247"/>
    </location>
</feature>
<feature type="compositionally biased region" description="Low complexity" evidence="1">
    <location>
        <begin position="996"/>
        <end position="1014"/>
    </location>
</feature>